<proteinExistence type="predicted"/>
<evidence type="ECO:0000313" key="1">
    <source>
        <dbReference type="EMBL" id="MBP1992748.1"/>
    </source>
</evidence>
<dbReference type="EMBL" id="JAGGLB010000015">
    <property type="protein sequence ID" value="MBP1992748.1"/>
    <property type="molecule type" value="Genomic_DNA"/>
</dbReference>
<comment type="caution">
    <text evidence="1">The sequence shown here is derived from an EMBL/GenBank/DDBJ whole genome shotgun (WGS) entry which is preliminary data.</text>
</comment>
<evidence type="ECO:0000313" key="2">
    <source>
        <dbReference type="Proteomes" id="UP001519287"/>
    </source>
</evidence>
<accession>A0ABS4IYT5</accession>
<name>A0ABS4IYT5_9BACL</name>
<organism evidence="1 2">
    <name type="scientific">Paenibacillus eucommiae</name>
    <dbReference type="NCBI Taxonomy" id="1355755"/>
    <lineage>
        <taxon>Bacteria</taxon>
        <taxon>Bacillati</taxon>
        <taxon>Bacillota</taxon>
        <taxon>Bacilli</taxon>
        <taxon>Bacillales</taxon>
        <taxon>Paenibacillaceae</taxon>
        <taxon>Paenibacillus</taxon>
    </lineage>
</organism>
<reference evidence="1 2" key="1">
    <citation type="submission" date="2021-03" db="EMBL/GenBank/DDBJ databases">
        <title>Genomic Encyclopedia of Type Strains, Phase IV (KMG-IV): sequencing the most valuable type-strain genomes for metagenomic binning, comparative biology and taxonomic classification.</title>
        <authorList>
            <person name="Goeker M."/>
        </authorList>
    </citation>
    <scope>NUCLEOTIDE SEQUENCE [LARGE SCALE GENOMIC DNA]</scope>
    <source>
        <strain evidence="1 2">DSM 26048</strain>
    </source>
</reference>
<protein>
    <submittedName>
        <fullName evidence="1">Uncharacterized protein</fullName>
    </submittedName>
</protein>
<keyword evidence="2" id="KW-1185">Reference proteome</keyword>
<sequence>MIIALTFFMVRQAVGKDGKCKIQDVTSKSQHPRCKLLEARSTSARHMCNKQNGGGMKRHEGSEQLDYSLIISLANFGGVLWF</sequence>
<gene>
    <name evidence="1" type="ORF">J2Z66_004361</name>
</gene>
<dbReference type="Proteomes" id="UP001519287">
    <property type="component" value="Unassembled WGS sequence"/>
</dbReference>